<evidence type="ECO:0000313" key="4">
    <source>
        <dbReference type="EMBL" id="QJH97831.1"/>
    </source>
</evidence>
<keyword evidence="2" id="KW-0540">Nuclease</keyword>
<dbReference type="GO" id="GO:0004519">
    <property type="term" value="F:endonuclease activity"/>
    <property type="evidence" value="ECO:0007669"/>
    <property type="project" value="UniProtKB-KW"/>
</dbReference>
<proteinExistence type="predicted"/>
<dbReference type="GO" id="GO:0003677">
    <property type="term" value="F:DNA binding"/>
    <property type="evidence" value="ECO:0007669"/>
    <property type="project" value="InterPro"/>
</dbReference>
<protein>
    <submittedName>
        <fullName evidence="2">Putative homing endonuclease</fullName>
    </submittedName>
</protein>
<evidence type="ECO:0000313" key="6">
    <source>
        <dbReference type="EMBL" id="QJI05056.1"/>
    </source>
</evidence>
<gene>
    <name evidence="5" type="ORF">MM415A00131_0003</name>
    <name evidence="6" type="ORF">MM415A00131_0074</name>
    <name evidence="3" type="ORF">MM415B00138_0050</name>
    <name evidence="2" type="ORF">TM448A01005_0006</name>
    <name evidence="4" type="ORF">TM448B01094_0026</name>
</gene>
<dbReference type="InterPro" id="IPR003615">
    <property type="entry name" value="HNH_nuc"/>
</dbReference>
<keyword evidence="2" id="KW-0255">Endonuclease</keyword>
<feature type="domain" description="HNH nuclease" evidence="1">
    <location>
        <begin position="57"/>
        <end position="100"/>
    </location>
</feature>
<dbReference type="AlphaFoldDB" id="A0A6H1ZLU7"/>
<evidence type="ECO:0000313" key="5">
    <source>
        <dbReference type="EMBL" id="QJI04985.1"/>
    </source>
</evidence>
<dbReference type="EMBL" id="MT145193">
    <property type="protein sequence ID" value="QJI04985.1"/>
    <property type="molecule type" value="Genomic_DNA"/>
</dbReference>
<evidence type="ECO:0000313" key="3">
    <source>
        <dbReference type="EMBL" id="QJA68000.1"/>
    </source>
</evidence>
<evidence type="ECO:0000313" key="2">
    <source>
        <dbReference type="EMBL" id="QJA48534.1"/>
    </source>
</evidence>
<evidence type="ECO:0000259" key="1">
    <source>
        <dbReference type="Pfam" id="PF13392"/>
    </source>
</evidence>
<name>A0A6H1ZLU7_9ZZZZ</name>
<accession>A0A6H1ZLU7</accession>
<dbReference type="Pfam" id="PF13392">
    <property type="entry name" value="HNH_3"/>
    <property type="match status" value="1"/>
</dbReference>
<reference evidence="2" key="1">
    <citation type="submission" date="2020-03" db="EMBL/GenBank/DDBJ databases">
        <title>The deep terrestrial virosphere.</title>
        <authorList>
            <person name="Holmfeldt K."/>
            <person name="Nilsson E."/>
            <person name="Simone D."/>
            <person name="Lopez-Fernandez M."/>
            <person name="Wu X."/>
            <person name="de Brujin I."/>
            <person name="Lundin D."/>
            <person name="Andersson A."/>
            <person name="Bertilsson S."/>
            <person name="Dopson M."/>
        </authorList>
    </citation>
    <scope>NUCLEOTIDE SEQUENCE</scope>
    <source>
        <strain evidence="5">MM415A00131</strain>
        <strain evidence="3">MM415B00138</strain>
        <strain evidence="2">TM448A01005</strain>
        <strain evidence="4">TM448B01094</strain>
    </source>
</reference>
<organism evidence="2">
    <name type="scientific">viral metagenome</name>
    <dbReference type="NCBI Taxonomy" id="1070528"/>
    <lineage>
        <taxon>unclassified sequences</taxon>
        <taxon>metagenomes</taxon>
        <taxon>organismal metagenomes</taxon>
    </lineage>
</organism>
<dbReference type="Gene3D" id="3.90.75.20">
    <property type="match status" value="1"/>
</dbReference>
<dbReference type="InterPro" id="IPR044925">
    <property type="entry name" value="His-Me_finger_sf"/>
</dbReference>
<dbReference type="SUPFAM" id="SSF54060">
    <property type="entry name" value="His-Me finger endonucleases"/>
    <property type="match status" value="1"/>
</dbReference>
<sequence length="179" mass="20686">MNKITKDRIIELLRYDHRTGDLYWKIDRGNKISPGDLAGCINANGYRHIRIDGTLYLSHRLVWMLHHGEFPKYETDHINRNRTDNRIENLRDVKKFNNQRNAGTRADSVSGTRGVKWFAPTKKWTACIRFGGKQKNLGYYKDFCDAVLARLAAEQCIGWLGCDITSPAYLYARKHGLIA</sequence>
<dbReference type="EMBL" id="MT145193">
    <property type="protein sequence ID" value="QJI05056.1"/>
    <property type="molecule type" value="Genomic_DNA"/>
</dbReference>
<dbReference type="EMBL" id="MT144089">
    <property type="protein sequence ID" value="QJA48534.1"/>
    <property type="molecule type" value="Genomic_DNA"/>
</dbReference>
<keyword evidence="2" id="KW-0378">Hydrolase</keyword>
<dbReference type="EMBL" id="MT144703">
    <property type="protein sequence ID" value="QJH97831.1"/>
    <property type="molecule type" value="Genomic_DNA"/>
</dbReference>
<dbReference type="SUPFAM" id="SSF54171">
    <property type="entry name" value="DNA-binding domain"/>
    <property type="match status" value="1"/>
</dbReference>
<dbReference type="EMBL" id="MT141578">
    <property type="protein sequence ID" value="QJA68000.1"/>
    <property type="molecule type" value="Genomic_DNA"/>
</dbReference>
<dbReference type="InterPro" id="IPR016177">
    <property type="entry name" value="DNA-bd_dom_sf"/>
</dbReference>